<dbReference type="InterPro" id="IPR010126">
    <property type="entry name" value="Esterase_phb"/>
</dbReference>
<organism evidence="4 5">
    <name type="scientific">Oligella urethralis DNF00040</name>
    <dbReference type="NCBI Taxonomy" id="1401065"/>
    <lineage>
        <taxon>Bacteria</taxon>
        <taxon>Pseudomonadati</taxon>
        <taxon>Pseudomonadota</taxon>
        <taxon>Betaproteobacteria</taxon>
        <taxon>Burkholderiales</taxon>
        <taxon>Alcaligenaceae</taxon>
        <taxon>Oligella</taxon>
    </lineage>
</organism>
<accession>A0A095YXS4</accession>
<dbReference type="Gene3D" id="3.40.50.1820">
    <property type="entry name" value="alpha/beta hydrolase"/>
    <property type="match status" value="1"/>
</dbReference>
<protein>
    <recommendedName>
        <fullName evidence="6">Esterase</fullName>
    </recommendedName>
</protein>
<proteinExistence type="predicted"/>
<sequence>MAKRTRLKKPIIKTTQQLLKLQQQLTKQVKRKLPEQLKAMNVLLTRPDPQGRGIWKKHRFIAPAFSKVTLVPQLDYYIFEASASVRHPSTEGMPLVVMLHGCQQDSALFAQGSQMNVVAQRNGFVVLYPQQSRRYHLTNCWHWYDTDKHHQGMAEAHSIMSIIQSTIMMHRLNPNKVFVVGLSAGAAMAGILASNFPSQFAGLAMHSGPVLGLAYDAQSAVSTMRDPQVVSDSTLAAAMDGFAPPQKLQLPTIILQGEKDKIVHPRHATELVKQLLHFNQLPMNSLAKSTDFLQGTTKEYNQSLYYDGRKRIIELIRIKHLDHAWAGGDHRLPFNSQHGPHASQLIWQFFKRYL</sequence>
<evidence type="ECO:0000313" key="5">
    <source>
        <dbReference type="Proteomes" id="UP000029629"/>
    </source>
</evidence>
<dbReference type="PANTHER" id="PTHR43037:SF1">
    <property type="entry name" value="BLL1128 PROTEIN"/>
    <property type="match status" value="1"/>
</dbReference>
<dbReference type="eggNOG" id="COG3509">
    <property type="taxonomic scope" value="Bacteria"/>
</dbReference>
<dbReference type="NCBIfam" id="TIGR01840">
    <property type="entry name" value="esterase_phb"/>
    <property type="match status" value="1"/>
</dbReference>
<dbReference type="OrthoDB" id="9767239at2"/>
<dbReference type="PANTHER" id="PTHR43037">
    <property type="entry name" value="UNNAMED PRODUCT-RELATED"/>
    <property type="match status" value="1"/>
</dbReference>
<gene>
    <name evidence="4" type="ORF">HMPREF2130_10290</name>
</gene>
<dbReference type="GO" id="GO:0016787">
    <property type="term" value="F:hydrolase activity"/>
    <property type="evidence" value="ECO:0007669"/>
    <property type="project" value="UniProtKB-KW"/>
</dbReference>
<dbReference type="Proteomes" id="UP000029629">
    <property type="component" value="Unassembled WGS sequence"/>
</dbReference>
<reference evidence="4 5" key="1">
    <citation type="submission" date="2014-07" db="EMBL/GenBank/DDBJ databases">
        <authorList>
            <person name="McCorrison J."/>
            <person name="Sanka R."/>
            <person name="Torralba M."/>
            <person name="Gillis M."/>
            <person name="Haft D.H."/>
            <person name="Methe B."/>
            <person name="Sutton G."/>
            <person name="Nelson K.E."/>
        </authorList>
    </citation>
    <scope>NUCLEOTIDE SEQUENCE [LARGE SCALE GENOMIC DNA]</scope>
    <source>
        <strain evidence="4 5">DNF00040</strain>
    </source>
</reference>
<dbReference type="SUPFAM" id="SSF53474">
    <property type="entry name" value="alpha/beta-Hydrolases"/>
    <property type="match status" value="2"/>
</dbReference>
<name>A0A095YXS4_9BURK</name>
<dbReference type="RefSeq" id="WP_036560661.1">
    <property type="nucleotide sequence ID" value="NZ_JRNI01000069.1"/>
</dbReference>
<keyword evidence="3" id="KW-0472">Membrane</keyword>
<dbReference type="InterPro" id="IPR029058">
    <property type="entry name" value="AB_hydrolase_fold"/>
</dbReference>
<comment type="caution">
    <text evidence="4">The sequence shown here is derived from an EMBL/GenBank/DDBJ whole genome shotgun (WGS) entry which is preliminary data.</text>
</comment>
<keyword evidence="3" id="KW-0812">Transmembrane</keyword>
<evidence type="ECO:0000256" key="2">
    <source>
        <dbReference type="ARBA" id="ARBA00022801"/>
    </source>
</evidence>
<dbReference type="GO" id="GO:0005576">
    <property type="term" value="C:extracellular region"/>
    <property type="evidence" value="ECO:0007669"/>
    <property type="project" value="InterPro"/>
</dbReference>
<keyword evidence="5" id="KW-1185">Reference proteome</keyword>
<evidence type="ECO:0000256" key="3">
    <source>
        <dbReference type="SAM" id="Phobius"/>
    </source>
</evidence>
<keyword evidence="1" id="KW-0732">Signal</keyword>
<evidence type="ECO:0008006" key="6">
    <source>
        <dbReference type="Google" id="ProtNLM"/>
    </source>
</evidence>
<feature type="transmembrane region" description="Helical" evidence="3">
    <location>
        <begin position="177"/>
        <end position="196"/>
    </location>
</feature>
<dbReference type="EMBL" id="JRNI01000069">
    <property type="protein sequence ID" value="KGF26926.1"/>
    <property type="molecule type" value="Genomic_DNA"/>
</dbReference>
<dbReference type="InterPro" id="IPR050955">
    <property type="entry name" value="Plant_Biomass_Hydrol_Est"/>
</dbReference>
<evidence type="ECO:0000256" key="1">
    <source>
        <dbReference type="ARBA" id="ARBA00022729"/>
    </source>
</evidence>
<dbReference type="AlphaFoldDB" id="A0A095YXS4"/>
<keyword evidence="2" id="KW-0378">Hydrolase</keyword>
<keyword evidence="3" id="KW-1133">Transmembrane helix</keyword>
<dbReference type="Pfam" id="PF10503">
    <property type="entry name" value="Esterase_PHB"/>
    <property type="match status" value="1"/>
</dbReference>
<evidence type="ECO:0000313" key="4">
    <source>
        <dbReference type="EMBL" id="KGF26926.1"/>
    </source>
</evidence>